<evidence type="ECO:0000313" key="3">
    <source>
        <dbReference type="Proteomes" id="UP001161247"/>
    </source>
</evidence>
<evidence type="ECO:0000256" key="1">
    <source>
        <dbReference type="SAM" id="MobiDB-lite"/>
    </source>
</evidence>
<proteinExistence type="predicted"/>
<sequence>MFDGLNKDMESCMRKFDSMMQHVSQVLTMEIAIEVLCFSDSVDVNGFQDYVDLQSEYGESTSSGEIDVVETSETKLPSIEDGLKDVDTSLDDHGHIRHSGPSHQVSGSSPLEHEEQCRLNSSRIDFTAASKIKLSSIEGSSRNVFQDQKDESSDDSRVRDDETKDTKPITDEMSEGSICNDRQHGAATATASVPS</sequence>
<feature type="compositionally biased region" description="Basic and acidic residues" evidence="1">
    <location>
        <begin position="81"/>
        <end position="94"/>
    </location>
</feature>
<protein>
    <submittedName>
        <fullName evidence="2">OLC1v1001445C1</fullName>
    </submittedName>
</protein>
<feature type="region of interest" description="Disordered" evidence="1">
    <location>
        <begin position="141"/>
        <end position="195"/>
    </location>
</feature>
<dbReference type="EMBL" id="OX459121">
    <property type="protein sequence ID" value="CAI9103030.1"/>
    <property type="molecule type" value="Genomic_DNA"/>
</dbReference>
<reference evidence="2" key="1">
    <citation type="submission" date="2023-03" db="EMBL/GenBank/DDBJ databases">
        <authorList>
            <person name="Julca I."/>
        </authorList>
    </citation>
    <scope>NUCLEOTIDE SEQUENCE</scope>
</reference>
<gene>
    <name evidence="2" type="ORF">OLC1_LOCUS12267</name>
</gene>
<dbReference type="AlphaFoldDB" id="A0AAV1D5B1"/>
<keyword evidence="3" id="KW-1185">Reference proteome</keyword>
<dbReference type="Proteomes" id="UP001161247">
    <property type="component" value="Chromosome 4"/>
</dbReference>
<evidence type="ECO:0000313" key="2">
    <source>
        <dbReference type="EMBL" id="CAI9103030.1"/>
    </source>
</evidence>
<feature type="region of interest" description="Disordered" evidence="1">
    <location>
        <begin position="78"/>
        <end position="115"/>
    </location>
</feature>
<organism evidence="2 3">
    <name type="scientific">Oldenlandia corymbosa var. corymbosa</name>
    <dbReference type="NCBI Taxonomy" id="529605"/>
    <lineage>
        <taxon>Eukaryota</taxon>
        <taxon>Viridiplantae</taxon>
        <taxon>Streptophyta</taxon>
        <taxon>Embryophyta</taxon>
        <taxon>Tracheophyta</taxon>
        <taxon>Spermatophyta</taxon>
        <taxon>Magnoliopsida</taxon>
        <taxon>eudicotyledons</taxon>
        <taxon>Gunneridae</taxon>
        <taxon>Pentapetalae</taxon>
        <taxon>asterids</taxon>
        <taxon>lamiids</taxon>
        <taxon>Gentianales</taxon>
        <taxon>Rubiaceae</taxon>
        <taxon>Rubioideae</taxon>
        <taxon>Spermacoceae</taxon>
        <taxon>Hedyotis-Oldenlandia complex</taxon>
        <taxon>Oldenlandia</taxon>
    </lineage>
</organism>
<accession>A0AAV1D5B1</accession>
<name>A0AAV1D5B1_OLDCO</name>
<feature type="compositionally biased region" description="Basic and acidic residues" evidence="1">
    <location>
        <begin position="147"/>
        <end position="170"/>
    </location>
</feature>